<dbReference type="AlphaFoldDB" id="A0A645CNH1"/>
<evidence type="ECO:0000313" key="1">
    <source>
        <dbReference type="EMBL" id="MPM78481.1"/>
    </source>
</evidence>
<organism evidence="1">
    <name type="scientific">bioreactor metagenome</name>
    <dbReference type="NCBI Taxonomy" id="1076179"/>
    <lineage>
        <taxon>unclassified sequences</taxon>
        <taxon>metagenomes</taxon>
        <taxon>ecological metagenomes</taxon>
    </lineage>
</organism>
<dbReference type="EMBL" id="VSSQ01028677">
    <property type="protein sequence ID" value="MPM78481.1"/>
    <property type="molecule type" value="Genomic_DNA"/>
</dbReference>
<name>A0A645CNH1_9ZZZZ</name>
<gene>
    <name evidence="1" type="ORF">SDC9_125492</name>
</gene>
<reference evidence="1" key="1">
    <citation type="submission" date="2019-08" db="EMBL/GenBank/DDBJ databases">
        <authorList>
            <person name="Kucharzyk K."/>
            <person name="Murdoch R.W."/>
            <person name="Higgins S."/>
            <person name="Loffler F."/>
        </authorList>
    </citation>
    <scope>NUCLEOTIDE SEQUENCE</scope>
</reference>
<protein>
    <submittedName>
        <fullName evidence="1">Uncharacterized protein</fullName>
    </submittedName>
</protein>
<comment type="caution">
    <text evidence="1">The sequence shown here is derived from an EMBL/GenBank/DDBJ whole genome shotgun (WGS) entry which is preliminary data.</text>
</comment>
<sequence length="106" mass="11961">MFIYSNMAEVQKDLGVTSPIYFFPEVLELSGSRITAFEALLMALQEQVPAFEKTLYVNGDTGEYVSSREGLSEQAKSLLADYDLIQYDTTTGNRYAESNGFFRMDD</sequence>
<proteinExistence type="predicted"/>
<accession>A0A645CNH1</accession>